<dbReference type="Pfam" id="PF01844">
    <property type="entry name" value="HNH"/>
    <property type="match status" value="1"/>
</dbReference>
<dbReference type="Gene3D" id="1.10.30.50">
    <property type="match status" value="1"/>
</dbReference>
<comment type="caution">
    <text evidence="2">The sequence shown here is derived from an EMBL/GenBank/DDBJ whole genome shotgun (WGS) entry which is preliminary data.</text>
</comment>
<protein>
    <submittedName>
        <fullName evidence="2">HNH endonuclease</fullName>
    </submittedName>
</protein>
<dbReference type="CDD" id="cd00085">
    <property type="entry name" value="HNHc"/>
    <property type="match status" value="1"/>
</dbReference>
<evidence type="ECO:0000313" key="2">
    <source>
        <dbReference type="EMBL" id="RCJ26232.1"/>
    </source>
</evidence>
<dbReference type="SMART" id="SM00507">
    <property type="entry name" value="HNHc"/>
    <property type="match status" value="1"/>
</dbReference>
<organism evidence="2 3">
    <name type="scientific">Nostoc minutum NIES-26</name>
    <dbReference type="NCBI Taxonomy" id="1844469"/>
    <lineage>
        <taxon>Bacteria</taxon>
        <taxon>Bacillati</taxon>
        <taxon>Cyanobacteriota</taxon>
        <taxon>Cyanophyceae</taxon>
        <taxon>Nostocales</taxon>
        <taxon>Nostocaceae</taxon>
        <taxon>Nostoc</taxon>
    </lineage>
</organism>
<keyword evidence="2" id="KW-0378">Hydrolase</keyword>
<dbReference type="Proteomes" id="UP000252107">
    <property type="component" value="Unassembled WGS sequence"/>
</dbReference>
<proteinExistence type="predicted"/>
<keyword evidence="3" id="KW-1185">Reference proteome</keyword>
<evidence type="ECO:0000259" key="1">
    <source>
        <dbReference type="SMART" id="SM00507"/>
    </source>
</evidence>
<feature type="domain" description="HNH nuclease" evidence="1">
    <location>
        <begin position="8"/>
        <end position="63"/>
    </location>
</feature>
<dbReference type="GO" id="GO:0008270">
    <property type="term" value="F:zinc ion binding"/>
    <property type="evidence" value="ECO:0007669"/>
    <property type="project" value="InterPro"/>
</dbReference>
<name>A0A367QSR5_9NOSO</name>
<reference evidence="2" key="1">
    <citation type="submission" date="2016-04" db="EMBL/GenBank/DDBJ databases">
        <authorList>
            <person name="Tabuchi Yagui T.R."/>
        </authorList>
    </citation>
    <scope>NUCLEOTIDE SEQUENCE [LARGE SCALE GENOMIC DNA]</scope>
    <source>
        <strain evidence="2">NIES-26</strain>
    </source>
</reference>
<dbReference type="EMBL" id="LXQD01000308">
    <property type="protein sequence ID" value="RCJ26232.1"/>
    <property type="molecule type" value="Genomic_DNA"/>
</dbReference>
<sequence length="146" mass="16877">MSERTPEPMRRIVAARARGYCEYCCCWEQFATESFTVEHIKPRQIGGETVLENLAWSCFGCNSYKHTKTQATDPETGEKIALYNPRQQFWREHFSWSDDFTKVIGKTACGRATVEALRLNRFGVVNLRRLLRSANLHPPENMEGDE</sequence>
<keyword evidence="2" id="KW-0540">Nuclease</keyword>
<evidence type="ECO:0000313" key="3">
    <source>
        <dbReference type="Proteomes" id="UP000252107"/>
    </source>
</evidence>
<dbReference type="PANTHER" id="PTHR33877">
    <property type="entry name" value="SLL1193 PROTEIN"/>
    <property type="match status" value="1"/>
</dbReference>
<dbReference type="GO" id="GO:0003676">
    <property type="term" value="F:nucleic acid binding"/>
    <property type="evidence" value="ECO:0007669"/>
    <property type="project" value="InterPro"/>
</dbReference>
<dbReference type="InterPro" id="IPR002711">
    <property type="entry name" value="HNH"/>
</dbReference>
<keyword evidence="2" id="KW-0255">Endonuclease</keyword>
<dbReference type="AlphaFoldDB" id="A0A367QSR5"/>
<gene>
    <name evidence="2" type="ORF">A6770_26455</name>
</gene>
<dbReference type="InterPro" id="IPR003615">
    <property type="entry name" value="HNH_nuc"/>
</dbReference>
<accession>A0A367QSR5</accession>
<dbReference type="PANTHER" id="PTHR33877:SF1">
    <property type="entry name" value="TYPE IV METHYL-DIRECTED RESTRICTION ENZYME ECOKMCRA"/>
    <property type="match status" value="1"/>
</dbReference>
<dbReference type="GO" id="GO:0004519">
    <property type="term" value="F:endonuclease activity"/>
    <property type="evidence" value="ECO:0007669"/>
    <property type="project" value="UniProtKB-KW"/>
</dbReference>
<dbReference type="InterPro" id="IPR052892">
    <property type="entry name" value="NA-targeting_endonuclease"/>
</dbReference>